<keyword evidence="2" id="KW-1133">Transmembrane helix</keyword>
<keyword evidence="2" id="KW-0472">Membrane</keyword>
<dbReference type="AlphaFoldDB" id="A6GCS2"/>
<dbReference type="STRING" id="391625.PPSIR1_18567"/>
<feature type="region of interest" description="Disordered" evidence="1">
    <location>
        <begin position="222"/>
        <end position="270"/>
    </location>
</feature>
<evidence type="ECO:0000256" key="2">
    <source>
        <dbReference type="SAM" id="Phobius"/>
    </source>
</evidence>
<dbReference type="Gene3D" id="1.25.40.10">
    <property type="entry name" value="Tetratricopeptide repeat domain"/>
    <property type="match status" value="1"/>
</dbReference>
<dbReference type="Pfam" id="PF13174">
    <property type="entry name" value="TPR_6"/>
    <property type="match status" value="2"/>
</dbReference>
<accession>A6GCS2</accession>
<keyword evidence="2" id="KW-0812">Transmembrane</keyword>
<evidence type="ECO:0000256" key="1">
    <source>
        <dbReference type="SAM" id="MobiDB-lite"/>
    </source>
</evidence>
<name>A6GCS2_9BACT</name>
<proteinExistence type="predicted"/>
<organism evidence="3 4">
    <name type="scientific">Plesiocystis pacifica SIR-1</name>
    <dbReference type="NCBI Taxonomy" id="391625"/>
    <lineage>
        <taxon>Bacteria</taxon>
        <taxon>Pseudomonadati</taxon>
        <taxon>Myxococcota</taxon>
        <taxon>Polyangia</taxon>
        <taxon>Nannocystales</taxon>
        <taxon>Nannocystaceae</taxon>
        <taxon>Plesiocystis</taxon>
    </lineage>
</organism>
<dbReference type="InterPro" id="IPR019734">
    <property type="entry name" value="TPR_rpt"/>
</dbReference>
<dbReference type="Proteomes" id="UP000005801">
    <property type="component" value="Unassembled WGS sequence"/>
</dbReference>
<dbReference type="EMBL" id="ABCS01000067">
    <property type="protein sequence ID" value="EDM76338.1"/>
    <property type="molecule type" value="Genomic_DNA"/>
</dbReference>
<evidence type="ECO:0000313" key="3">
    <source>
        <dbReference type="EMBL" id="EDM76338.1"/>
    </source>
</evidence>
<keyword evidence="4" id="KW-1185">Reference proteome</keyword>
<feature type="compositionally biased region" description="Low complexity" evidence="1">
    <location>
        <begin position="244"/>
        <end position="260"/>
    </location>
</feature>
<feature type="compositionally biased region" description="Low complexity" evidence="1">
    <location>
        <begin position="222"/>
        <end position="232"/>
    </location>
</feature>
<dbReference type="OrthoDB" id="9763354at2"/>
<dbReference type="SUPFAM" id="SSF48452">
    <property type="entry name" value="TPR-like"/>
    <property type="match status" value="1"/>
</dbReference>
<evidence type="ECO:0000313" key="4">
    <source>
        <dbReference type="Proteomes" id="UP000005801"/>
    </source>
</evidence>
<reference evidence="3 4" key="1">
    <citation type="submission" date="2007-06" db="EMBL/GenBank/DDBJ databases">
        <authorList>
            <person name="Shimkets L."/>
            <person name="Ferriera S."/>
            <person name="Johnson J."/>
            <person name="Kravitz S."/>
            <person name="Beeson K."/>
            <person name="Sutton G."/>
            <person name="Rogers Y.-H."/>
            <person name="Friedman R."/>
            <person name="Frazier M."/>
            <person name="Venter J.C."/>
        </authorList>
    </citation>
    <scope>NUCLEOTIDE SEQUENCE [LARGE SCALE GENOMIC DNA]</scope>
    <source>
        <strain evidence="3 4">SIR-1</strain>
    </source>
</reference>
<sequence length="384" mass="39938">MSSDANNGAADGVEEAILAALRQYPELEASPAEDDEALISAVVTAHLEGSSATAPEPARVIPMRWIAATGLLAAAAAAVLWLVPSNSDDTARQATATNQTDTNAPTQAMWVLEPQGAPAQGIVVSESVETCAKRSDARACLEPGSRASFQDDGNLELLAGRARVEAEAPIVVMLAGVRIQATTAAAVFVANLRMDTETWTVSVESGTVTVSDSNGMKQVLEAGESAGSESAGVPAQVVDPDDAAPPVDAAAPSSDPSVAKAKPKSSKSADELLDLARSQRTAKDFAAAAATYEELVRSYPSSAKARSAHVSVAQLYLGPLDNPSKAIRHFDRYLKRGGPLAEEAHYGKIRALRKQGQTAKAKTEAAAFLDDYPQSAYADAVRGN</sequence>
<dbReference type="InterPro" id="IPR011990">
    <property type="entry name" value="TPR-like_helical_dom_sf"/>
</dbReference>
<protein>
    <submittedName>
        <fullName evidence="3">Uncharacterized protein</fullName>
    </submittedName>
</protein>
<gene>
    <name evidence="3" type="ORF">PPSIR1_18567</name>
</gene>
<dbReference type="RefSeq" id="WP_006974513.1">
    <property type="nucleotide sequence ID" value="NZ_ABCS01000067.1"/>
</dbReference>
<feature type="transmembrane region" description="Helical" evidence="2">
    <location>
        <begin position="65"/>
        <end position="83"/>
    </location>
</feature>
<comment type="caution">
    <text evidence="3">The sequence shown here is derived from an EMBL/GenBank/DDBJ whole genome shotgun (WGS) entry which is preliminary data.</text>
</comment>